<organism evidence="2 3">
    <name type="scientific">Cryptotermes secundus</name>
    <dbReference type="NCBI Taxonomy" id="105785"/>
    <lineage>
        <taxon>Eukaryota</taxon>
        <taxon>Metazoa</taxon>
        <taxon>Ecdysozoa</taxon>
        <taxon>Arthropoda</taxon>
        <taxon>Hexapoda</taxon>
        <taxon>Insecta</taxon>
        <taxon>Pterygota</taxon>
        <taxon>Neoptera</taxon>
        <taxon>Polyneoptera</taxon>
        <taxon>Dictyoptera</taxon>
        <taxon>Blattodea</taxon>
        <taxon>Blattoidea</taxon>
        <taxon>Termitoidae</taxon>
        <taxon>Kalotermitidae</taxon>
        <taxon>Cryptotermitinae</taxon>
        <taxon>Cryptotermes</taxon>
    </lineage>
</organism>
<gene>
    <name evidence="2" type="ORF">B7P43_G15480</name>
</gene>
<accession>A0A2J7R6U5</accession>
<name>A0A2J7R6U5_9NEOP</name>
<dbReference type="Proteomes" id="UP000235965">
    <property type="component" value="Unassembled WGS sequence"/>
</dbReference>
<keyword evidence="3" id="KW-1185">Reference proteome</keyword>
<feature type="region of interest" description="Disordered" evidence="1">
    <location>
        <begin position="27"/>
        <end position="51"/>
    </location>
</feature>
<dbReference type="EMBL" id="NEVH01006753">
    <property type="protein sequence ID" value="PNF36555.1"/>
    <property type="molecule type" value="Genomic_DNA"/>
</dbReference>
<evidence type="ECO:0000313" key="2">
    <source>
        <dbReference type="EMBL" id="PNF36555.1"/>
    </source>
</evidence>
<reference evidence="2 3" key="1">
    <citation type="submission" date="2017-12" db="EMBL/GenBank/DDBJ databases">
        <title>Hemimetabolous genomes reveal molecular basis of termite eusociality.</title>
        <authorList>
            <person name="Harrison M.C."/>
            <person name="Jongepier E."/>
            <person name="Robertson H.M."/>
            <person name="Arning N."/>
            <person name="Bitard-Feildel T."/>
            <person name="Chao H."/>
            <person name="Childers C.P."/>
            <person name="Dinh H."/>
            <person name="Doddapaneni H."/>
            <person name="Dugan S."/>
            <person name="Gowin J."/>
            <person name="Greiner C."/>
            <person name="Han Y."/>
            <person name="Hu H."/>
            <person name="Hughes D.S.T."/>
            <person name="Huylmans A.-K."/>
            <person name="Kemena C."/>
            <person name="Kremer L.P.M."/>
            <person name="Lee S.L."/>
            <person name="Lopez-Ezquerra A."/>
            <person name="Mallet L."/>
            <person name="Monroy-Kuhn J.M."/>
            <person name="Moser A."/>
            <person name="Murali S.C."/>
            <person name="Muzny D.M."/>
            <person name="Otani S."/>
            <person name="Piulachs M.-D."/>
            <person name="Poelchau M."/>
            <person name="Qu J."/>
            <person name="Schaub F."/>
            <person name="Wada-Katsumata A."/>
            <person name="Worley K.C."/>
            <person name="Xie Q."/>
            <person name="Ylla G."/>
            <person name="Poulsen M."/>
            <person name="Gibbs R.A."/>
            <person name="Schal C."/>
            <person name="Richards S."/>
            <person name="Belles X."/>
            <person name="Korb J."/>
            <person name="Bornberg-Bauer E."/>
        </authorList>
    </citation>
    <scope>NUCLEOTIDE SEQUENCE [LARGE SCALE GENOMIC DNA]</scope>
    <source>
        <tissue evidence="2">Whole body</tissue>
    </source>
</reference>
<proteinExistence type="predicted"/>
<dbReference type="AlphaFoldDB" id="A0A2J7R6U5"/>
<protein>
    <submittedName>
        <fullName evidence="2">Uncharacterized protein</fullName>
    </submittedName>
</protein>
<evidence type="ECO:0000313" key="3">
    <source>
        <dbReference type="Proteomes" id="UP000235965"/>
    </source>
</evidence>
<evidence type="ECO:0000256" key="1">
    <source>
        <dbReference type="SAM" id="MobiDB-lite"/>
    </source>
</evidence>
<sequence>MSEREKYCNVYKFKVLEGNVRDIHQEREKKIGSEKDRKQTKLNAKEESNAKKTSELFKIKCEDTKDSGSNQN</sequence>
<dbReference type="InParanoid" id="A0A2J7R6U5"/>
<comment type="caution">
    <text evidence="2">The sequence shown here is derived from an EMBL/GenBank/DDBJ whole genome shotgun (WGS) entry which is preliminary data.</text>
</comment>